<feature type="domain" description="HTH marR-type" evidence="4">
    <location>
        <begin position="35"/>
        <end position="167"/>
    </location>
</feature>
<dbReference type="AlphaFoldDB" id="A0A9X2WUA9"/>
<evidence type="ECO:0000256" key="1">
    <source>
        <dbReference type="ARBA" id="ARBA00023015"/>
    </source>
</evidence>
<keyword evidence="2" id="KW-0238">DNA-binding</keyword>
<evidence type="ECO:0000259" key="4">
    <source>
        <dbReference type="PROSITE" id="PS50995"/>
    </source>
</evidence>
<keyword evidence="6" id="KW-1185">Reference proteome</keyword>
<evidence type="ECO:0000256" key="2">
    <source>
        <dbReference type="ARBA" id="ARBA00023125"/>
    </source>
</evidence>
<dbReference type="EMBL" id="JAMTCC010000013">
    <property type="protein sequence ID" value="MCT7945565.1"/>
    <property type="molecule type" value="Genomic_DNA"/>
</dbReference>
<gene>
    <name evidence="5" type="ORF">NE536_09315</name>
</gene>
<dbReference type="Gene3D" id="1.10.10.10">
    <property type="entry name" value="Winged helix-like DNA-binding domain superfamily/Winged helix DNA-binding domain"/>
    <property type="match status" value="1"/>
</dbReference>
<organism evidence="5 6">
    <name type="scientific">Shewanella septentrionalis</name>
    <dbReference type="NCBI Taxonomy" id="2952223"/>
    <lineage>
        <taxon>Bacteria</taxon>
        <taxon>Pseudomonadati</taxon>
        <taxon>Pseudomonadota</taxon>
        <taxon>Gammaproteobacteria</taxon>
        <taxon>Alteromonadales</taxon>
        <taxon>Shewanellaceae</taxon>
        <taxon>Shewanella</taxon>
    </lineage>
</organism>
<dbReference type="GO" id="GO:0003677">
    <property type="term" value="F:DNA binding"/>
    <property type="evidence" value="ECO:0007669"/>
    <property type="project" value="UniProtKB-KW"/>
</dbReference>
<comment type="caution">
    <text evidence="5">The sequence shown here is derived from an EMBL/GenBank/DDBJ whole genome shotgun (WGS) entry which is preliminary data.</text>
</comment>
<dbReference type="Proteomes" id="UP001155604">
    <property type="component" value="Unassembled WGS sequence"/>
</dbReference>
<proteinExistence type="predicted"/>
<dbReference type="SUPFAM" id="SSF46785">
    <property type="entry name" value="Winged helix' DNA-binding domain"/>
    <property type="match status" value="1"/>
</dbReference>
<dbReference type="PROSITE" id="PS50995">
    <property type="entry name" value="HTH_MARR_2"/>
    <property type="match status" value="1"/>
</dbReference>
<evidence type="ECO:0000313" key="6">
    <source>
        <dbReference type="Proteomes" id="UP001155604"/>
    </source>
</evidence>
<evidence type="ECO:0000256" key="3">
    <source>
        <dbReference type="ARBA" id="ARBA00023163"/>
    </source>
</evidence>
<sequence>MTVEHHPSSNLHASEAHLPAAQSTAGHSTAAHSTDHALNHVIIEFYEKLSSWEHAIVRDKGFSLSQVHTIELLGVHGAMRMKELADKIGVTTGTLTVQIDKMVEAQWVVRRPHETDRRSILVELTDKGQALFLEHDALHLQLTTDLTAKMSSEERIVLLNLLSRMNNEF</sequence>
<dbReference type="GO" id="GO:0003700">
    <property type="term" value="F:DNA-binding transcription factor activity"/>
    <property type="evidence" value="ECO:0007669"/>
    <property type="project" value="InterPro"/>
</dbReference>
<dbReference type="InterPro" id="IPR036390">
    <property type="entry name" value="WH_DNA-bd_sf"/>
</dbReference>
<reference evidence="5" key="1">
    <citation type="journal article" date="2023" name="Int. J. Syst. Evol. Microbiol.">
        <title>&lt;i&gt;Shewanella septentrionalis&lt;/i&gt; sp. nov. and &lt;i&gt;Shewanella holmiensis&lt;/i&gt; sp. nov., isolated from Baltic Sea water and sediments.</title>
        <authorList>
            <person name="Martin-Rodriguez A.J."/>
            <person name="Thorell K."/>
            <person name="Joffre E."/>
            <person name="Jensie-Markopoulos S."/>
            <person name="Moore E.R.B."/>
            <person name="Sjoling A."/>
        </authorList>
    </citation>
    <scope>NUCLEOTIDE SEQUENCE</scope>
    <source>
        <strain evidence="5">SP1W3</strain>
    </source>
</reference>
<dbReference type="PRINTS" id="PR00598">
    <property type="entry name" value="HTHMARR"/>
</dbReference>
<dbReference type="Pfam" id="PF01047">
    <property type="entry name" value="MarR"/>
    <property type="match status" value="1"/>
</dbReference>
<evidence type="ECO:0000313" key="5">
    <source>
        <dbReference type="EMBL" id="MCT7945565.1"/>
    </source>
</evidence>
<dbReference type="SMART" id="SM00347">
    <property type="entry name" value="HTH_MARR"/>
    <property type="match status" value="1"/>
</dbReference>
<dbReference type="InterPro" id="IPR036388">
    <property type="entry name" value="WH-like_DNA-bd_sf"/>
</dbReference>
<dbReference type="RefSeq" id="WP_220776880.1">
    <property type="nucleotide sequence ID" value="NZ_JAMTCC010000013.1"/>
</dbReference>
<name>A0A9X2WUA9_9GAMM</name>
<accession>A0A9X2WUA9</accession>
<dbReference type="InterPro" id="IPR000835">
    <property type="entry name" value="HTH_MarR-typ"/>
</dbReference>
<keyword evidence="1" id="KW-0805">Transcription regulation</keyword>
<dbReference type="PANTHER" id="PTHR42756:SF1">
    <property type="entry name" value="TRANSCRIPTIONAL REPRESSOR OF EMRAB OPERON"/>
    <property type="match status" value="1"/>
</dbReference>
<dbReference type="PANTHER" id="PTHR42756">
    <property type="entry name" value="TRANSCRIPTIONAL REGULATOR, MARR"/>
    <property type="match status" value="1"/>
</dbReference>
<protein>
    <submittedName>
        <fullName evidence="5">MarR family transcriptional regulator</fullName>
    </submittedName>
</protein>
<keyword evidence="3" id="KW-0804">Transcription</keyword>